<feature type="transmembrane region" description="Helical" evidence="6">
    <location>
        <begin position="121"/>
        <end position="139"/>
    </location>
</feature>
<dbReference type="PANTHER" id="PTHR30250:SF26">
    <property type="entry name" value="PSMA PROTEIN"/>
    <property type="match status" value="1"/>
</dbReference>
<feature type="transmembrane region" description="Helical" evidence="6">
    <location>
        <begin position="241"/>
        <end position="263"/>
    </location>
</feature>
<evidence type="ECO:0000256" key="6">
    <source>
        <dbReference type="SAM" id="Phobius"/>
    </source>
</evidence>
<keyword evidence="8" id="KW-1185">Reference proteome</keyword>
<evidence type="ECO:0000256" key="5">
    <source>
        <dbReference type="ARBA" id="ARBA00023136"/>
    </source>
</evidence>
<proteinExistence type="predicted"/>
<sequence length="508" mass="57693">MRRFKALKNSGFAIASQILIVLLQFINRRFFVLFLSEEYLGANGLFSDILNMLSVAELGLGSAIVFAMYKPFADQDIPRVNALIRFYKSSYYKIGAGVTAVGLALIPFLNFFIKDPGNVEHIRLIYCLVLLNSTVTYFFSHKITILTVAQKNYIQNISNVFFKIVQLVGQMVVLYLTRNYLLYLAVQFLCTILNYVILSEIAQKQYREYFDTDSSYELTGSEKKGLFKNIKALFMHRTASFLVNGTDNIILSKFMGLATTGVFSNYNLIFTNVMNFFTIPFSAITATVGNFVASESKESARAMFWKLNFVSYWLAVVCATALMSLSSPFIRLFFGEKYGMNMAVPLIMSLNFYINVMRQPVNVYKNTKGLFWQDRYKPILESAVNLAVGIFLVNRVGVISVLLGTTASALVAGLLIEIHIIYKYGFQVSAKEYYLRYVKDFLIMSLICLSSYLLCGIIKSNTFLNLIVKGIICMAVSNGVLLLIYGKTDEFRYYLNFVKEIVQRKSKN</sequence>
<keyword evidence="2" id="KW-1003">Cell membrane</keyword>
<keyword evidence="3 6" id="KW-0812">Transmembrane</keyword>
<comment type="subcellular location">
    <subcellularLocation>
        <location evidence="1">Cell membrane</location>
        <topology evidence="1">Multi-pass membrane protein</topology>
    </subcellularLocation>
</comment>
<evidence type="ECO:0000256" key="3">
    <source>
        <dbReference type="ARBA" id="ARBA00022692"/>
    </source>
</evidence>
<evidence type="ECO:0000256" key="2">
    <source>
        <dbReference type="ARBA" id="ARBA00022475"/>
    </source>
</evidence>
<accession>A0ABT2RW72</accession>
<dbReference type="Proteomes" id="UP001652461">
    <property type="component" value="Unassembled WGS sequence"/>
</dbReference>
<name>A0ABT2RW72_9FIRM</name>
<keyword evidence="5 6" id="KW-0472">Membrane</keyword>
<protein>
    <recommendedName>
        <fullName evidence="9">Polysaccharide biosynthesis protein</fullName>
    </recommendedName>
</protein>
<feature type="transmembrane region" description="Helical" evidence="6">
    <location>
        <begin position="399"/>
        <end position="420"/>
    </location>
</feature>
<evidence type="ECO:0000313" key="7">
    <source>
        <dbReference type="EMBL" id="MCU6696536.1"/>
    </source>
</evidence>
<feature type="transmembrane region" description="Helical" evidence="6">
    <location>
        <begin position="305"/>
        <end position="326"/>
    </location>
</feature>
<keyword evidence="4 6" id="KW-1133">Transmembrane helix</keyword>
<gene>
    <name evidence="7" type="ORF">OCV63_06435</name>
</gene>
<reference evidence="7 8" key="1">
    <citation type="journal article" date="2021" name="ISME Commun">
        <title>Automated analysis of genomic sequences facilitates high-throughput and comprehensive description of bacteria.</title>
        <authorList>
            <person name="Hitch T.C.A."/>
        </authorList>
    </citation>
    <scope>NUCLEOTIDE SEQUENCE [LARGE SCALE GENOMIC DNA]</scope>
    <source>
        <strain evidence="7 8">Sanger_04</strain>
    </source>
</reference>
<dbReference type="PANTHER" id="PTHR30250">
    <property type="entry name" value="PST FAMILY PREDICTED COLANIC ACID TRANSPORTER"/>
    <property type="match status" value="1"/>
</dbReference>
<dbReference type="EMBL" id="JAOQKC010000006">
    <property type="protein sequence ID" value="MCU6696536.1"/>
    <property type="molecule type" value="Genomic_DNA"/>
</dbReference>
<dbReference type="RefSeq" id="WP_158362919.1">
    <property type="nucleotide sequence ID" value="NZ_JAOQKC010000006.1"/>
</dbReference>
<dbReference type="InterPro" id="IPR050833">
    <property type="entry name" value="Poly_Biosynth_Transport"/>
</dbReference>
<evidence type="ECO:0008006" key="9">
    <source>
        <dbReference type="Google" id="ProtNLM"/>
    </source>
</evidence>
<feature type="transmembrane region" description="Helical" evidence="6">
    <location>
        <begin position="182"/>
        <end position="198"/>
    </location>
</feature>
<feature type="transmembrane region" description="Helical" evidence="6">
    <location>
        <begin position="269"/>
        <end position="293"/>
    </location>
</feature>
<evidence type="ECO:0000256" key="1">
    <source>
        <dbReference type="ARBA" id="ARBA00004651"/>
    </source>
</evidence>
<evidence type="ECO:0000256" key="4">
    <source>
        <dbReference type="ARBA" id="ARBA00022989"/>
    </source>
</evidence>
<comment type="caution">
    <text evidence="7">The sequence shown here is derived from an EMBL/GenBank/DDBJ whole genome shotgun (WGS) entry which is preliminary data.</text>
</comment>
<feature type="transmembrane region" description="Helical" evidence="6">
    <location>
        <begin position="12"/>
        <end position="30"/>
    </location>
</feature>
<feature type="transmembrane region" description="Helical" evidence="6">
    <location>
        <begin position="50"/>
        <end position="69"/>
    </location>
</feature>
<feature type="transmembrane region" description="Helical" evidence="6">
    <location>
        <begin position="90"/>
        <end position="109"/>
    </location>
</feature>
<organism evidence="7 8">
    <name type="scientific">Laedolimicola ammoniilytica</name>
    <dbReference type="NCBI Taxonomy" id="2981771"/>
    <lineage>
        <taxon>Bacteria</taxon>
        <taxon>Bacillati</taxon>
        <taxon>Bacillota</taxon>
        <taxon>Clostridia</taxon>
        <taxon>Lachnospirales</taxon>
        <taxon>Lachnospiraceae</taxon>
        <taxon>Laedolimicola</taxon>
    </lineage>
</organism>
<evidence type="ECO:0000313" key="8">
    <source>
        <dbReference type="Proteomes" id="UP001652461"/>
    </source>
</evidence>
<feature type="transmembrane region" description="Helical" evidence="6">
    <location>
        <begin position="441"/>
        <end position="460"/>
    </location>
</feature>
<feature type="transmembrane region" description="Helical" evidence="6">
    <location>
        <begin position="160"/>
        <end position="176"/>
    </location>
</feature>
<feature type="transmembrane region" description="Helical" evidence="6">
    <location>
        <begin position="466"/>
        <end position="485"/>
    </location>
</feature>
<feature type="transmembrane region" description="Helical" evidence="6">
    <location>
        <begin position="338"/>
        <end position="356"/>
    </location>
</feature>